<proteinExistence type="predicted"/>
<evidence type="ECO:0000313" key="1">
    <source>
        <dbReference type="EMBL" id="CAF0701248.1"/>
    </source>
</evidence>
<accession>A0A8J2FPC0</accession>
<dbReference type="AlphaFoldDB" id="A0A8J2FPC0"/>
<dbReference type="Proteomes" id="UP000663859">
    <property type="component" value="Unassembled WGS sequence"/>
</dbReference>
<sequence length="109" mass="12253">MGGTASARGLIRLLCDPKLGLSPGRAGDRLMRLGFEYWEAAWAVETHSIVVVDLNERTEDIVRDLRGKLVCLYVRRYGKKICAELCLRRHLRAIYLSKLSGFTAKEVGC</sequence>
<name>A0A8J2FPC0_9BACT</name>
<organism evidence="1 2">
    <name type="scientific">Candidatus Methylacidithermus pantelleriae</name>
    <dbReference type="NCBI Taxonomy" id="2744239"/>
    <lineage>
        <taxon>Bacteria</taxon>
        <taxon>Pseudomonadati</taxon>
        <taxon>Verrucomicrobiota</taxon>
        <taxon>Methylacidiphilae</taxon>
        <taxon>Methylacidiphilales</taxon>
        <taxon>Methylacidiphilaceae</taxon>
        <taxon>Candidatus Methylacidithermus</taxon>
    </lineage>
</organism>
<dbReference type="RefSeq" id="WP_174582264.1">
    <property type="nucleotide sequence ID" value="NZ_CAJNOB010000034.1"/>
</dbReference>
<protein>
    <submittedName>
        <fullName evidence="1">Uncharacterized protein</fullName>
    </submittedName>
</protein>
<keyword evidence="2" id="KW-1185">Reference proteome</keyword>
<reference evidence="1" key="1">
    <citation type="submission" date="2021-02" db="EMBL/GenBank/DDBJ databases">
        <authorList>
            <person name="Cremers G."/>
            <person name="Picone N."/>
        </authorList>
    </citation>
    <scope>NUCLEOTIDE SEQUENCE</scope>
    <source>
        <strain evidence="1">PQ17</strain>
    </source>
</reference>
<evidence type="ECO:0000313" key="2">
    <source>
        <dbReference type="Proteomes" id="UP000663859"/>
    </source>
</evidence>
<gene>
    <name evidence="1" type="ORF">MPNT_40198</name>
</gene>
<comment type="caution">
    <text evidence="1">The sequence shown here is derived from an EMBL/GenBank/DDBJ whole genome shotgun (WGS) entry which is preliminary data.</text>
</comment>
<dbReference type="EMBL" id="CAJNOB010000034">
    <property type="protein sequence ID" value="CAF0701248.1"/>
    <property type="molecule type" value="Genomic_DNA"/>
</dbReference>